<feature type="binding site" evidence="1">
    <location>
        <position position="82"/>
    </location>
    <ligand>
        <name>Mg(2+)</name>
        <dbReference type="ChEBI" id="CHEBI:18420"/>
        <label>2</label>
    </ligand>
</feature>
<comment type="similarity">
    <text evidence="1">Belongs to the thiamine-monophosphate kinase family.</text>
</comment>
<keyword evidence="1 4" id="KW-0418">Kinase</keyword>
<dbReference type="SUPFAM" id="SSF56042">
    <property type="entry name" value="PurM C-terminal domain-like"/>
    <property type="match status" value="1"/>
</dbReference>
<accession>A0A1G5VWI5</accession>
<dbReference type="UniPathway" id="UPA00060">
    <property type="reaction ID" value="UER00142"/>
</dbReference>
<feature type="binding site" evidence="1">
    <location>
        <position position="323"/>
    </location>
    <ligand>
        <name>substrate</name>
    </ligand>
</feature>
<feature type="binding site" evidence="1">
    <location>
        <position position="53"/>
    </location>
    <ligand>
        <name>Mg(2+)</name>
        <dbReference type="ChEBI" id="CHEBI:18420"/>
        <label>2</label>
    </ligand>
</feature>
<feature type="domain" description="PurM-like C-terminal" evidence="3">
    <location>
        <begin position="160"/>
        <end position="306"/>
    </location>
</feature>
<dbReference type="GO" id="GO:0009030">
    <property type="term" value="F:thiamine-phosphate kinase activity"/>
    <property type="evidence" value="ECO:0007669"/>
    <property type="project" value="UniProtKB-UniRule"/>
</dbReference>
<dbReference type="PANTHER" id="PTHR30270:SF0">
    <property type="entry name" value="THIAMINE-MONOPHOSPHATE KINASE"/>
    <property type="match status" value="1"/>
</dbReference>
<dbReference type="Pfam" id="PF00586">
    <property type="entry name" value="AIRS"/>
    <property type="match status" value="1"/>
</dbReference>
<feature type="binding site" evidence="1">
    <location>
        <position position="272"/>
    </location>
    <ligand>
        <name>substrate</name>
    </ligand>
</feature>
<dbReference type="Proteomes" id="UP000199689">
    <property type="component" value="Unassembled WGS sequence"/>
</dbReference>
<evidence type="ECO:0000259" key="3">
    <source>
        <dbReference type="Pfam" id="PF02769"/>
    </source>
</evidence>
<keyword evidence="1" id="KW-0808">Transferase</keyword>
<dbReference type="GO" id="GO:0005524">
    <property type="term" value="F:ATP binding"/>
    <property type="evidence" value="ECO:0007669"/>
    <property type="project" value="UniProtKB-UniRule"/>
</dbReference>
<comment type="catalytic activity">
    <reaction evidence="1">
        <text>thiamine phosphate + ATP = thiamine diphosphate + ADP</text>
        <dbReference type="Rhea" id="RHEA:15913"/>
        <dbReference type="ChEBI" id="CHEBI:30616"/>
        <dbReference type="ChEBI" id="CHEBI:37575"/>
        <dbReference type="ChEBI" id="CHEBI:58937"/>
        <dbReference type="ChEBI" id="CHEBI:456216"/>
        <dbReference type="EC" id="2.7.4.16"/>
    </reaction>
</comment>
<feature type="binding site" evidence="1">
    <location>
        <position position="221"/>
    </location>
    <ligand>
        <name>ATP</name>
        <dbReference type="ChEBI" id="CHEBI:30616"/>
    </ligand>
</feature>
<feature type="binding site" evidence="1">
    <location>
        <position position="156"/>
    </location>
    <ligand>
        <name>ATP</name>
        <dbReference type="ChEBI" id="CHEBI:30616"/>
    </ligand>
</feature>
<dbReference type="PANTHER" id="PTHR30270">
    <property type="entry name" value="THIAMINE-MONOPHOSPHATE KINASE"/>
    <property type="match status" value="1"/>
</dbReference>
<evidence type="ECO:0000313" key="5">
    <source>
        <dbReference type="Proteomes" id="UP000199689"/>
    </source>
</evidence>
<keyword evidence="1" id="KW-0479">Metal-binding</keyword>
<sequence>MAEKTVKDTGEFGCIRKITHGFINRPEWVKLGSGDDCAVYTVPDGMDELISTDTMVEGIHFTAETMGPCDVGFKLCTSNFSDVAAMGGRPCGFVISAGLPENLPLAWLEACYDGIREACRRYGVNLLGGDITGSPGGIILTGTVTGMVPADTAVKRSGARAGDLVCVTGHPGDSGAGLEVIFRKEERKFPRLAEKHRRPKPNPELAWKLRELGASAMDDISDGLSSELNEISHASHVNIVVDGEKIPVSEETIRFSQLIHQDILHFPLTGGEDYELVFTIPRSAAHRLQTFSEVHIIGYVEEGNGVVQLKQRDTMHILKPEGYHHFEK</sequence>
<feature type="binding site" evidence="1">
    <location>
        <position position="60"/>
    </location>
    <ligand>
        <name>substrate</name>
    </ligand>
</feature>
<feature type="binding site" evidence="1">
    <location>
        <position position="130"/>
    </location>
    <ligand>
        <name>Mg(2+)</name>
        <dbReference type="ChEBI" id="CHEBI:18420"/>
        <label>1</label>
    </ligand>
</feature>
<keyword evidence="1" id="KW-0547">Nucleotide-binding</keyword>
<dbReference type="SUPFAM" id="SSF55326">
    <property type="entry name" value="PurM N-terminal domain-like"/>
    <property type="match status" value="1"/>
</dbReference>
<dbReference type="GeneID" id="87755912"/>
<dbReference type="AlphaFoldDB" id="A0A1G5VWI5"/>
<feature type="binding site" evidence="1">
    <location>
        <position position="112"/>
    </location>
    <ligand>
        <name>ATP</name>
        <dbReference type="ChEBI" id="CHEBI:30616"/>
    </ligand>
</feature>
<dbReference type="InterPro" id="IPR036921">
    <property type="entry name" value="PurM-like_N_sf"/>
</dbReference>
<keyword evidence="1" id="KW-0067">ATP-binding</keyword>
<evidence type="ECO:0000313" key="4">
    <source>
        <dbReference type="EMBL" id="SDA49355.1"/>
    </source>
</evidence>
<reference evidence="4 5" key="1">
    <citation type="submission" date="2016-10" db="EMBL/GenBank/DDBJ databases">
        <authorList>
            <person name="de Groot N.N."/>
        </authorList>
    </citation>
    <scope>NUCLEOTIDE SEQUENCE [LARGE SCALE GENOMIC DNA]</scope>
    <source>
        <strain evidence="4 5">DSM 15230</strain>
    </source>
</reference>
<feature type="binding site" evidence="1">
    <location>
        <position position="82"/>
    </location>
    <ligand>
        <name>Mg(2+)</name>
        <dbReference type="ChEBI" id="CHEBI:18420"/>
        <label>3</label>
    </ligand>
</feature>
<proteinExistence type="inferred from homology"/>
<feature type="binding site" evidence="1">
    <location>
        <begin position="129"/>
        <end position="130"/>
    </location>
    <ligand>
        <name>ATP</name>
        <dbReference type="ChEBI" id="CHEBI:30616"/>
    </ligand>
</feature>
<dbReference type="RefSeq" id="WP_091364269.1">
    <property type="nucleotide sequence ID" value="NZ_FMXA01000009.1"/>
</dbReference>
<feature type="binding site" evidence="1">
    <location>
        <position position="52"/>
    </location>
    <ligand>
        <name>Mg(2+)</name>
        <dbReference type="ChEBI" id="CHEBI:18420"/>
        <label>1</label>
    </ligand>
</feature>
<keyword evidence="1" id="KW-0460">Magnesium</keyword>
<feature type="binding site" evidence="1">
    <location>
        <position position="219"/>
    </location>
    <ligand>
        <name>Mg(2+)</name>
        <dbReference type="ChEBI" id="CHEBI:18420"/>
        <label>3</label>
    </ligand>
</feature>
<gene>
    <name evidence="1" type="primary">thiL</name>
    <name evidence="4" type="ORF">SAMN02910343_00885</name>
</gene>
<feature type="binding site" evidence="1">
    <location>
        <position position="36"/>
    </location>
    <ligand>
        <name>Mg(2+)</name>
        <dbReference type="ChEBI" id="CHEBI:18420"/>
        <label>3</label>
    </ligand>
</feature>
<dbReference type="EC" id="2.7.4.16" evidence="1"/>
<dbReference type="EMBL" id="FMXA01000009">
    <property type="protein sequence ID" value="SDA49355.1"/>
    <property type="molecule type" value="Genomic_DNA"/>
</dbReference>
<feature type="binding site" evidence="1">
    <location>
        <position position="51"/>
    </location>
    <ligand>
        <name>Mg(2+)</name>
        <dbReference type="ChEBI" id="CHEBI:18420"/>
        <label>4</label>
    </ligand>
</feature>
<evidence type="ECO:0000256" key="1">
    <source>
        <dbReference type="HAMAP-Rule" id="MF_02128"/>
    </source>
</evidence>
<comment type="function">
    <text evidence="1">Catalyzes the ATP-dependent phosphorylation of thiamine-monophosphate (TMP) to form thiamine-pyrophosphate (TPP), the active form of vitamin B1.</text>
</comment>
<dbReference type="STRING" id="209880.SAMN02910343_00885"/>
<dbReference type="HAMAP" id="MF_02128">
    <property type="entry name" value="TMP_kinase"/>
    <property type="match status" value="1"/>
</dbReference>
<keyword evidence="1" id="KW-0784">Thiamine biosynthesis</keyword>
<feature type="binding site" evidence="1">
    <location>
        <position position="82"/>
    </location>
    <ligand>
        <name>Mg(2+)</name>
        <dbReference type="ChEBI" id="CHEBI:18420"/>
        <label>4</label>
    </ligand>
</feature>
<dbReference type="GO" id="GO:0009228">
    <property type="term" value="P:thiamine biosynthetic process"/>
    <property type="evidence" value="ECO:0007669"/>
    <property type="project" value="UniProtKB-KW"/>
</dbReference>
<comment type="pathway">
    <text evidence="1">Cofactor biosynthesis; thiamine diphosphate biosynthesis; thiamine diphosphate from thiamine phosphate: step 1/1.</text>
</comment>
<feature type="binding site" evidence="1">
    <location>
        <position position="222"/>
    </location>
    <ligand>
        <name>Mg(2+)</name>
        <dbReference type="ChEBI" id="CHEBI:18420"/>
        <label>5</label>
    </ligand>
</feature>
<dbReference type="GO" id="GO:0009229">
    <property type="term" value="P:thiamine diphosphate biosynthetic process"/>
    <property type="evidence" value="ECO:0007669"/>
    <property type="project" value="UniProtKB-UniRule"/>
</dbReference>
<dbReference type="Pfam" id="PF02769">
    <property type="entry name" value="AIRS_C"/>
    <property type="match status" value="1"/>
</dbReference>
<feature type="binding site" evidence="1">
    <location>
        <position position="36"/>
    </location>
    <ligand>
        <name>Mg(2+)</name>
        <dbReference type="ChEBI" id="CHEBI:18420"/>
        <label>4</label>
    </ligand>
</feature>
<feature type="binding site" evidence="1">
    <location>
        <position position="53"/>
    </location>
    <ligand>
        <name>Mg(2+)</name>
        <dbReference type="ChEBI" id="CHEBI:18420"/>
        <label>1</label>
    </ligand>
</feature>
<dbReference type="PIRSF" id="PIRSF005303">
    <property type="entry name" value="Thiam_monoph_kin"/>
    <property type="match status" value="1"/>
</dbReference>
<evidence type="ECO:0000259" key="2">
    <source>
        <dbReference type="Pfam" id="PF00586"/>
    </source>
</evidence>
<dbReference type="InterPro" id="IPR006283">
    <property type="entry name" value="ThiL-like"/>
</dbReference>
<comment type="miscellaneous">
    <text evidence="1">Reaction mechanism of ThiL seems to utilize a direct, inline transfer of the gamma-phosphate of ATP to TMP rather than a phosphorylated enzyme intermediate.</text>
</comment>
<dbReference type="Gene3D" id="3.30.1330.10">
    <property type="entry name" value="PurM-like, N-terminal domain"/>
    <property type="match status" value="1"/>
</dbReference>
<organism evidence="4 5">
    <name type="scientific">Allisonella histaminiformans</name>
    <dbReference type="NCBI Taxonomy" id="209880"/>
    <lineage>
        <taxon>Bacteria</taxon>
        <taxon>Bacillati</taxon>
        <taxon>Bacillota</taxon>
        <taxon>Negativicutes</taxon>
        <taxon>Veillonellales</taxon>
        <taxon>Veillonellaceae</taxon>
        <taxon>Allisonella</taxon>
    </lineage>
</organism>
<dbReference type="GO" id="GO:0000287">
    <property type="term" value="F:magnesium ion binding"/>
    <property type="evidence" value="ECO:0007669"/>
    <property type="project" value="UniProtKB-UniRule"/>
</dbReference>
<dbReference type="OrthoDB" id="9802811at2"/>
<dbReference type="InterPro" id="IPR036676">
    <property type="entry name" value="PurM-like_C_sf"/>
</dbReference>
<keyword evidence="5" id="KW-1185">Reference proteome</keyword>
<dbReference type="InterPro" id="IPR010918">
    <property type="entry name" value="PurM-like_C_dom"/>
</dbReference>
<protein>
    <recommendedName>
        <fullName evidence="1">Thiamine-monophosphate kinase</fullName>
        <shortName evidence="1">TMP kinase</shortName>
        <shortName evidence="1">Thiamine-phosphate kinase</shortName>
        <ecNumber evidence="1">2.7.4.16</ecNumber>
    </recommendedName>
</protein>
<feature type="domain" description="PurM-like N-terminal" evidence="2">
    <location>
        <begin position="34"/>
        <end position="148"/>
    </location>
</feature>
<dbReference type="NCBIfam" id="TIGR01379">
    <property type="entry name" value="thiL"/>
    <property type="match status" value="1"/>
</dbReference>
<name>A0A1G5VWI5_9FIRM</name>
<dbReference type="InterPro" id="IPR016188">
    <property type="entry name" value="PurM-like_N"/>
</dbReference>
<dbReference type="CDD" id="cd02194">
    <property type="entry name" value="ThiL"/>
    <property type="match status" value="1"/>
</dbReference>
<dbReference type="Gene3D" id="3.90.650.10">
    <property type="entry name" value="PurM-like C-terminal domain"/>
    <property type="match status" value="1"/>
</dbReference>